<dbReference type="EMBL" id="KB469296">
    <property type="protein sequence ID" value="EPQ61438.1"/>
    <property type="molecule type" value="Genomic_DNA"/>
</dbReference>
<dbReference type="Proteomes" id="UP000030669">
    <property type="component" value="Unassembled WGS sequence"/>
</dbReference>
<evidence type="ECO:0000313" key="2">
    <source>
        <dbReference type="Proteomes" id="UP000030669"/>
    </source>
</evidence>
<accession>S7QPI2</accession>
<dbReference type="OMA" id="RTGGINS"/>
<dbReference type="OrthoDB" id="3256525at2759"/>
<evidence type="ECO:0000313" key="1">
    <source>
        <dbReference type="EMBL" id="EPQ61438.1"/>
    </source>
</evidence>
<evidence type="ECO:0008006" key="3">
    <source>
        <dbReference type="Google" id="ProtNLM"/>
    </source>
</evidence>
<reference evidence="1 2" key="1">
    <citation type="journal article" date="2012" name="Science">
        <title>The Paleozoic origin of enzymatic lignin decomposition reconstructed from 31 fungal genomes.</title>
        <authorList>
            <person name="Floudas D."/>
            <person name="Binder M."/>
            <person name="Riley R."/>
            <person name="Barry K."/>
            <person name="Blanchette R.A."/>
            <person name="Henrissat B."/>
            <person name="Martinez A.T."/>
            <person name="Otillar R."/>
            <person name="Spatafora J.W."/>
            <person name="Yadav J.S."/>
            <person name="Aerts A."/>
            <person name="Benoit I."/>
            <person name="Boyd A."/>
            <person name="Carlson A."/>
            <person name="Copeland A."/>
            <person name="Coutinho P.M."/>
            <person name="de Vries R.P."/>
            <person name="Ferreira P."/>
            <person name="Findley K."/>
            <person name="Foster B."/>
            <person name="Gaskell J."/>
            <person name="Glotzer D."/>
            <person name="Gorecki P."/>
            <person name="Heitman J."/>
            <person name="Hesse C."/>
            <person name="Hori C."/>
            <person name="Igarashi K."/>
            <person name="Jurgens J.A."/>
            <person name="Kallen N."/>
            <person name="Kersten P."/>
            <person name="Kohler A."/>
            <person name="Kuees U."/>
            <person name="Kumar T.K.A."/>
            <person name="Kuo A."/>
            <person name="LaButti K."/>
            <person name="Larrondo L.F."/>
            <person name="Lindquist E."/>
            <person name="Ling A."/>
            <person name="Lombard V."/>
            <person name="Lucas S."/>
            <person name="Lundell T."/>
            <person name="Martin R."/>
            <person name="McLaughlin D.J."/>
            <person name="Morgenstern I."/>
            <person name="Morin E."/>
            <person name="Murat C."/>
            <person name="Nagy L.G."/>
            <person name="Nolan M."/>
            <person name="Ohm R.A."/>
            <person name="Patyshakuliyeva A."/>
            <person name="Rokas A."/>
            <person name="Ruiz-Duenas F.J."/>
            <person name="Sabat G."/>
            <person name="Salamov A."/>
            <person name="Samejima M."/>
            <person name="Schmutz J."/>
            <person name="Slot J.C."/>
            <person name="St John F."/>
            <person name="Stenlid J."/>
            <person name="Sun H."/>
            <person name="Sun S."/>
            <person name="Syed K."/>
            <person name="Tsang A."/>
            <person name="Wiebenga A."/>
            <person name="Young D."/>
            <person name="Pisabarro A."/>
            <person name="Eastwood D.C."/>
            <person name="Martin F."/>
            <person name="Cullen D."/>
            <person name="Grigoriev I.V."/>
            <person name="Hibbett D.S."/>
        </authorList>
    </citation>
    <scope>NUCLEOTIDE SEQUENCE [LARGE SCALE GENOMIC DNA]</scope>
    <source>
        <strain evidence="1 2">ATCC 11539</strain>
    </source>
</reference>
<organism evidence="1 2">
    <name type="scientific">Gloeophyllum trabeum (strain ATCC 11539 / FP-39264 / Madison 617)</name>
    <name type="common">Brown rot fungus</name>
    <dbReference type="NCBI Taxonomy" id="670483"/>
    <lineage>
        <taxon>Eukaryota</taxon>
        <taxon>Fungi</taxon>
        <taxon>Dikarya</taxon>
        <taxon>Basidiomycota</taxon>
        <taxon>Agaricomycotina</taxon>
        <taxon>Agaricomycetes</taxon>
        <taxon>Gloeophyllales</taxon>
        <taxon>Gloeophyllaceae</taxon>
        <taxon>Gloeophyllum</taxon>
    </lineage>
</organism>
<dbReference type="RefSeq" id="XP_007861598.1">
    <property type="nucleotide sequence ID" value="XM_007863407.1"/>
</dbReference>
<dbReference type="STRING" id="670483.S7QPI2"/>
<dbReference type="HOGENOM" id="CLU_038856_0_0_1"/>
<protein>
    <recommendedName>
        <fullName evidence="3">F-box domain-containing protein</fullName>
    </recommendedName>
</protein>
<gene>
    <name evidence="1" type="ORF">GLOTRDRAFT_124056</name>
</gene>
<proteinExistence type="predicted"/>
<dbReference type="InterPro" id="IPR032675">
    <property type="entry name" value="LRR_dom_sf"/>
</dbReference>
<sequence>MALPPELLLQIFRWATWPPPAVKFIAEYTPFAECNTTIPRDDPSTDLNLKYNLVLLSRQCRSLATEFLYEHIVFTRPREDAFDIVPSAAWLVSTGYGRYASSVHICSYQAPIYSYYDWAPILCACPNIKLAMRPSFGSPRTFRNATPSPNPIPDPTSITRLEWEYSANFNVPLFRTLAARLPHLHWLSLTSLGTGAHALHPTSGVLRLPRLRTLCLRLENAAMYRELARWDLPALTHLIIEEQDVYVGGVHERGVHHLFEKLGRTLETLELGRGKEKHFRQSDVVSLAVTLCPHLRQLSYYPRYAVIPSVARSAIVATGLREVCLHIGSLEELDLELFRMHMLRLIEWLRRLEELDDLALYGDWSTVLEDSELRKALDASSWKIYYRDDTV</sequence>
<dbReference type="Gene3D" id="3.80.10.10">
    <property type="entry name" value="Ribonuclease Inhibitor"/>
    <property type="match status" value="1"/>
</dbReference>
<dbReference type="KEGG" id="gtr:GLOTRDRAFT_124056"/>
<dbReference type="GeneID" id="19301043"/>
<dbReference type="AlphaFoldDB" id="S7QPI2"/>
<name>S7QPI2_GLOTA</name>
<keyword evidence="2" id="KW-1185">Reference proteome</keyword>